<dbReference type="Proteomes" id="UP001220964">
    <property type="component" value="Unassembled WGS sequence"/>
</dbReference>
<feature type="domain" description="Core-binding (CB)" evidence="6">
    <location>
        <begin position="59"/>
        <end position="137"/>
    </location>
</feature>
<dbReference type="GO" id="GO:0003677">
    <property type="term" value="F:DNA binding"/>
    <property type="evidence" value="ECO:0007669"/>
    <property type="project" value="UniProtKB-UniRule"/>
</dbReference>
<dbReference type="InterPro" id="IPR002104">
    <property type="entry name" value="Integrase_catalytic"/>
</dbReference>
<keyword evidence="3" id="KW-0233">DNA recombination</keyword>
<accession>A0AAE3TAU1</accession>
<dbReference type="SUPFAM" id="SSF56349">
    <property type="entry name" value="DNA breaking-rejoining enzymes"/>
    <property type="match status" value="1"/>
</dbReference>
<dbReference type="PANTHER" id="PTHR30349">
    <property type="entry name" value="PHAGE INTEGRASE-RELATED"/>
    <property type="match status" value="1"/>
</dbReference>
<dbReference type="InterPro" id="IPR013762">
    <property type="entry name" value="Integrase-like_cat_sf"/>
</dbReference>
<dbReference type="Pfam" id="PF00589">
    <property type="entry name" value="Phage_integrase"/>
    <property type="match status" value="1"/>
</dbReference>
<evidence type="ECO:0000256" key="2">
    <source>
        <dbReference type="ARBA" id="ARBA00023125"/>
    </source>
</evidence>
<name>A0AAE3TAU1_9RHOB</name>
<dbReference type="InterPro" id="IPR050090">
    <property type="entry name" value="Tyrosine_recombinase_XerCD"/>
</dbReference>
<gene>
    <name evidence="7" type="ORF">P1J78_22870</name>
</gene>
<evidence type="ECO:0000259" key="6">
    <source>
        <dbReference type="PROSITE" id="PS51900"/>
    </source>
</evidence>
<dbReference type="GO" id="GO:0015074">
    <property type="term" value="P:DNA integration"/>
    <property type="evidence" value="ECO:0007669"/>
    <property type="project" value="UniProtKB-KW"/>
</dbReference>
<feature type="domain" description="Tyr recombinase" evidence="5">
    <location>
        <begin position="161"/>
        <end position="336"/>
    </location>
</feature>
<dbReference type="PROSITE" id="PS51898">
    <property type="entry name" value="TYR_RECOMBINASE"/>
    <property type="match status" value="1"/>
</dbReference>
<dbReference type="Gene3D" id="1.10.150.130">
    <property type="match status" value="1"/>
</dbReference>
<dbReference type="PANTHER" id="PTHR30349:SF94">
    <property type="entry name" value="INTEGRASE_RECOMBINASE HI_1414-RELATED"/>
    <property type="match status" value="1"/>
</dbReference>
<protein>
    <submittedName>
        <fullName evidence="7">Site-specific integrase</fullName>
    </submittedName>
</protein>
<dbReference type="GO" id="GO:0006310">
    <property type="term" value="P:DNA recombination"/>
    <property type="evidence" value="ECO:0007669"/>
    <property type="project" value="UniProtKB-KW"/>
</dbReference>
<keyword evidence="8" id="KW-1185">Reference proteome</keyword>
<keyword evidence="2 4" id="KW-0238">DNA-binding</keyword>
<dbReference type="EMBL" id="JARGYC010000105">
    <property type="protein sequence ID" value="MDF0603577.1"/>
    <property type="molecule type" value="Genomic_DNA"/>
</dbReference>
<dbReference type="InterPro" id="IPR044068">
    <property type="entry name" value="CB"/>
</dbReference>
<dbReference type="AlphaFoldDB" id="A0AAE3TAU1"/>
<evidence type="ECO:0000313" key="8">
    <source>
        <dbReference type="Proteomes" id="UP001220964"/>
    </source>
</evidence>
<dbReference type="Gene3D" id="1.10.443.10">
    <property type="entry name" value="Intergrase catalytic core"/>
    <property type="match status" value="1"/>
</dbReference>
<evidence type="ECO:0000256" key="3">
    <source>
        <dbReference type="ARBA" id="ARBA00023172"/>
    </source>
</evidence>
<reference evidence="7" key="1">
    <citation type="submission" date="2023-03" db="EMBL/GenBank/DDBJ databases">
        <title>Multiphase analysis and comparison of six strains from genera Psychromarinibacter, Lutimaribacter, and Maritimibacter, including a novel species: Psychromarinibacter sediminicola sp. nov.</title>
        <authorList>
            <person name="Wang Y.-H."/>
            <person name="Ye M.-Q."/>
            <person name="Du Z.-J."/>
        </authorList>
    </citation>
    <scope>NUCLEOTIDE SEQUENCE</scope>
    <source>
        <strain evidence="7">C21-152</strain>
    </source>
</reference>
<dbReference type="RefSeq" id="WP_275569694.1">
    <property type="nucleotide sequence ID" value="NZ_JARGYC010000105.1"/>
</dbReference>
<evidence type="ECO:0000256" key="1">
    <source>
        <dbReference type="ARBA" id="ARBA00022908"/>
    </source>
</evidence>
<dbReference type="InterPro" id="IPR010998">
    <property type="entry name" value="Integrase_recombinase_N"/>
</dbReference>
<organism evidence="7 8">
    <name type="scientific">Psychromarinibacter sediminicola</name>
    <dbReference type="NCBI Taxonomy" id="3033385"/>
    <lineage>
        <taxon>Bacteria</taxon>
        <taxon>Pseudomonadati</taxon>
        <taxon>Pseudomonadota</taxon>
        <taxon>Alphaproteobacteria</taxon>
        <taxon>Rhodobacterales</taxon>
        <taxon>Paracoccaceae</taxon>
        <taxon>Psychromarinibacter</taxon>
    </lineage>
</organism>
<keyword evidence="1" id="KW-0229">DNA integration</keyword>
<sequence length="350" mass="40801">MAVLHTDKCGRVYTRSRSKLLWIRFEGRDGREIRKSARTVDLEEAIQKLHQEHRHAHSLTFREAAVDFFEVTDMKRSSLLSYTRRLKFLDPYFGSLTLSEIDREKLKAFVAARRRQVKGGTIRRDLAVLSSIFNHAINHMPGAPEVNPVHSFSKVDLKLVSRDRFLTEDEYQRLLEACWEDMHQYIITVACHTGMRSAELKALRKPMLHLDRREVLLPGKLTKNGKSRVVPLTAHAVRTLEKVCETAPDDLVFWHRLTARREPAPYRSFDGFFQNVRERAGLEDLRFHDLRHTFASWWVQSGGDLYTLKSILGHSSYRMVERYAHLDTKSAHNAVRSINLPHTFRTIEEE</sequence>
<proteinExistence type="predicted"/>
<evidence type="ECO:0000313" key="7">
    <source>
        <dbReference type="EMBL" id="MDF0603577.1"/>
    </source>
</evidence>
<dbReference type="CDD" id="cd00796">
    <property type="entry name" value="INT_Rci_Hp1_C"/>
    <property type="match status" value="1"/>
</dbReference>
<evidence type="ECO:0000256" key="4">
    <source>
        <dbReference type="PROSITE-ProRule" id="PRU01248"/>
    </source>
</evidence>
<evidence type="ECO:0000259" key="5">
    <source>
        <dbReference type="PROSITE" id="PS51898"/>
    </source>
</evidence>
<comment type="caution">
    <text evidence="7">The sequence shown here is derived from an EMBL/GenBank/DDBJ whole genome shotgun (WGS) entry which is preliminary data.</text>
</comment>
<dbReference type="PROSITE" id="PS51900">
    <property type="entry name" value="CB"/>
    <property type="match status" value="1"/>
</dbReference>
<dbReference type="InterPro" id="IPR011010">
    <property type="entry name" value="DNA_brk_join_enz"/>
</dbReference>